<accession>A0AAV7NQR2</accession>
<dbReference type="Proteomes" id="UP001066276">
    <property type="component" value="Chromosome 8"/>
</dbReference>
<dbReference type="EMBL" id="JANPWB010000012">
    <property type="protein sequence ID" value="KAJ1115588.1"/>
    <property type="molecule type" value="Genomic_DNA"/>
</dbReference>
<organism evidence="1 2">
    <name type="scientific">Pleurodeles waltl</name>
    <name type="common">Iberian ribbed newt</name>
    <dbReference type="NCBI Taxonomy" id="8319"/>
    <lineage>
        <taxon>Eukaryota</taxon>
        <taxon>Metazoa</taxon>
        <taxon>Chordata</taxon>
        <taxon>Craniata</taxon>
        <taxon>Vertebrata</taxon>
        <taxon>Euteleostomi</taxon>
        <taxon>Amphibia</taxon>
        <taxon>Batrachia</taxon>
        <taxon>Caudata</taxon>
        <taxon>Salamandroidea</taxon>
        <taxon>Salamandridae</taxon>
        <taxon>Pleurodelinae</taxon>
        <taxon>Pleurodeles</taxon>
    </lineage>
</organism>
<gene>
    <name evidence="1" type="ORF">NDU88_003810</name>
</gene>
<protein>
    <submittedName>
        <fullName evidence="1">Uncharacterized protein</fullName>
    </submittedName>
</protein>
<comment type="caution">
    <text evidence="1">The sequence shown here is derived from an EMBL/GenBank/DDBJ whole genome shotgun (WGS) entry which is preliminary data.</text>
</comment>
<reference evidence="1" key="1">
    <citation type="journal article" date="2022" name="bioRxiv">
        <title>Sequencing and chromosome-scale assembly of the giantPleurodeles waltlgenome.</title>
        <authorList>
            <person name="Brown T."/>
            <person name="Elewa A."/>
            <person name="Iarovenko S."/>
            <person name="Subramanian E."/>
            <person name="Araus A.J."/>
            <person name="Petzold A."/>
            <person name="Susuki M."/>
            <person name="Suzuki K.-i.T."/>
            <person name="Hayashi T."/>
            <person name="Toyoda A."/>
            <person name="Oliveira C."/>
            <person name="Osipova E."/>
            <person name="Leigh N.D."/>
            <person name="Simon A."/>
            <person name="Yun M.H."/>
        </authorList>
    </citation>
    <scope>NUCLEOTIDE SEQUENCE</scope>
    <source>
        <strain evidence="1">20211129_DDA</strain>
        <tissue evidence="1">Liver</tissue>
    </source>
</reference>
<proteinExistence type="predicted"/>
<dbReference type="AlphaFoldDB" id="A0AAV7NQR2"/>
<evidence type="ECO:0000313" key="1">
    <source>
        <dbReference type="EMBL" id="KAJ1115588.1"/>
    </source>
</evidence>
<evidence type="ECO:0000313" key="2">
    <source>
        <dbReference type="Proteomes" id="UP001066276"/>
    </source>
</evidence>
<name>A0AAV7NQR2_PLEWA</name>
<sequence>MLQAPLQPKRRPERRLRHRPSTVAALSFGTARPTHVSRRGRRQQPCELCHDFPLQPQHRNRGRWQPGELSAGRHFPNGPIMLIKVRCYKFFHQNVFCEFGCFRRQYELTADGIFGL</sequence>
<keyword evidence="2" id="KW-1185">Reference proteome</keyword>